<feature type="transmembrane region" description="Helical" evidence="1">
    <location>
        <begin position="115"/>
        <end position="135"/>
    </location>
</feature>
<name>J9BMU8_WUCBA</name>
<dbReference type="AlphaFoldDB" id="J9BMU8"/>
<gene>
    <name evidence="3" type="ORF">WBA_LOCUS239</name>
    <name evidence="2" type="ORF">WUBG_00179</name>
</gene>
<dbReference type="EMBL" id="ADBV01000024">
    <property type="protein sequence ID" value="EJW88905.1"/>
    <property type="molecule type" value="Genomic_DNA"/>
</dbReference>
<dbReference type="Proteomes" id="UP000270924">
    <property type="component" value="Unassembled WGS sequence"/>
</dbReference>
<reference evidence="2" key="2">
    <citation type="submission" date="2012-08" db="EMBL/GenBank/DDBJ databases">
        <title>The Genome Sequence of Wuchereria bancrofti.</title>
        <authorList>
            <consortium name="The Broad Institute Genome Sequencing Platform"/>
            <consortium name="Broad Institute Genome Sequencing Center for Infectious Disease"/>
            <person name="Nutman T.B."/>
            <person name="Fink D.L."/>
            <person name="Russ C."/>
            <person name="Young S."/>
            <person name="Zeng Q."/>
            <person name="Koehrsen M."/>
            <person name="Alvarado L."/>
            <person name="Berlin A."/>
            <person name="Borenstein D."/>
            <person name="Chapman S.B."/>
            <person name="Chen Z."/>
            <person name="Engels R."/>
            <person name="Freedman E."/>
            <person name="Gellesch M."/>
            <person name="Goldberg J."/>
            <person name="Griggs A."/>
            <person name="Gujja S."/>
            <person name="Heilman E.R."/>
            <person name="Heiman D."/>
            <person name="Hepburn T."/>
            <person name="Howarth C."/>
            <person name="Jen D."/>
            <person name="Larson L."/>
            <person name="Lewis B."/>
            <person name="Mehta T."/>
            <person name="Park D."/>
            <person name="Pearson M."/>
            <person name="Richards J."/>
            <person name="Roberts A."/>
            <person name="Saif S."/>
            <person name="Shea T."/>
            <person name="Shenoy N."/>
            <person name="Sisk P."/>
            <person name="Stolte C."/>
            <person name="Sykes S."/>
            <person name="Walk T."/>
            <person name="White J."/>
            <person name="Yandava C."/>
            <person name="Haas B."/>
            <person name="Henn M.R."/>
            <person name="Nusbaum C."/>
            <person name="Birren B."/>
        </authorList>
    </citation>
    <scope>NUCLEOTIDE SEQUENCE</scope>
</reference>
<dbReference type="OMA" id="QTTKGCN"/>
<keyword evidence="5" id="KW-1185">Reference proteome</keyword>
<sequence>MKFNYLPKNVFILISKIHKLNVFGQFFVDVFVLAKTLRCVIENSIVREATTENCSSSVTDCFWFRCDNSGKETKEKGCNDNLSSLWNCQALGEACVQNGGRAYCDTCAADLCNNAITTAFVSPTSIIVLLILLILNII</sequence>
<evidence type="ECO:0000313" key="2">
    <source>
        <dbReference type="EMBL" id="EJW88905.1"/>
    </source>
</evidence>
<organism evidence="2 4">
    <name type="scientific">Wuchereria bancrofti</name>
    <dbReference type="NCBI Taxonomy" id="6293"/>
    <lineage>
        <taxon>Eukaryota</taxon>
        <taxon>Metazoa</taxon>
        <taxon>Ecdysozoa</taxon>
        <taxon>Nematoda</taxon>
        <taxon>Chromadorea</taxon>
        <taxon>Rhabditida</taxon>
        <taxon>Spirurina</taxon>
        <taxon>Spiruromorpha</taxon>
        <taxon>Filarioidea</taxon>
        <taxon>Onchocercidae</taxon>
        <taxon>Wuchereria</taxon>
    </lineage>
</organism>
<accession>J9BMU8</accession>
<proteinExistence type="predicted"/>
<reference evidence="4" key="1">
    <citation type="submission" date="2012-08" db="EMBL/GenBank/DDBJ databases">
        <title>The Genome Sequence of Wuchereria bancrofti.</title>
        <authorList>
            <person name="Nutman T.B."/>
            <person name="Fink D.L."/>
            <person name="Russ C."/>
            <person name="Young S."/>
            <person name="Zeng Q."/>
            <person name="Koehrsen M."/>
            <person name="Alvarado L."/>
            <person name="Berlin A."/>
            <person name="Chapman S.B."/>
            <person name="Chen Z."/>
            <person name="Freedman E."/>
            <person name="Gellesch M."/>
            <person name="Goldberg J."/>
            <person name="Griggs A."/>
            <person name="Gujja S."/>
            <person name="Heilman E.R."/>
            <person name="Heiman D."/>
            <person name="Hepburn T."/>
            <person name="Howarth C."/>
            <person name="Jen D."/>
            <person name="Larson L."/>
            <person name="Lewis B."/>
            <person name="Mehta T."/>
            <person name="Park D."/>
            <person name="Pearson M."/>
            <person name="Roberts A."/>
            <person name="Saif S."/>
            <person name="Shea T."/>
            <person name="Shenoy N."/>
            <person name="Sisk P."/>
            <person name="Stolte C."/>
            <person name="Sykes S."/>
            <person name="Walk T."/>
            <person name="White J."/>
            <person name="Yandava C."/>
            <person name="Haas B."/>
            <person name="Henn M.R."/>
            <person name="Nusbaum C."/>
            <person name="Birren B."/>
        </authorList>
    </citation>
    <scope>NUCLEOTIDE SEQUENCE [LARGE SCALE GENOMIC DNA]</scope>
    <source>
        <strain evidence="4">NA</strain>
    </source>
</reference>
<evidence type="ECO:0000313" key="5">
    <source>
        <dbReference type="Proteomes" id="UP000270924"/>
    </source>
</evidence>
<reference evidence="3 5" key="3">
    <citation type="submission" date="2018-11" db="EMBL/GenBank/DDBJ databases">
        <authorList>
            <consortium name="Pathogen Informatics"/>
        </authorList>
    </citation>
    <scope>NUCLEOTIDE SEQUENCE [LARGE SCALE GENOMIC DNA]</scope>
</reference>
<dbReference type="OrthoDB" id="5834753at2759"/>
<protein>
    <submittedName>
        <fullName evidence="2">Uncharacterized protein</fullName>
    </submittedName>
</protein>
<evidence type="ECO:0000313" key="3">
    <source>
        <dbReference type="EMBL" id="VDM06853.1"/>
    </source>
</evidence>
<dbReference type="EMBL" id="UYWW01000026">
    <property type="protein sequence ID" value="VDM06853.1"/>
    <property type="molecule type" value="Genomic_DNA"/>
</dbReference>
<keyword evidence="1" id="KW-1133">Transmembrane helix</keyword>
<evidence type="ECO:0000256" key="1">
    <source>
        <dbReference type="SAM" id="Phobius"/>
    </source>
</evidence>
<keyword evidence="1" id="KW-0472">Membrane</keyword>
<keyword evidence="1" id="KW-0812">Transmembrane</keyword>
<dbReference type="InParanoid" id="J9BMU8"/>
<evidence type="ECO:0000313" key="4">
    <source>
        <dbReference type="Proteomes" id="UP000004810"/>
    </source>
</evidence>
<dbReference type="Proteomes" id="UP000004810">
    <property type="component" value="Unassembled WGS sequence"/>
</dbReference>